<reference evidence="2 3" key="1">
    <citation type="submission" date="2024-05" db="EMBL/GenBank/DDBJ databases">
        <title>Culex pipiens pipiens assembly and annotation.</title>
        <authorList>
            <person name="Alout H."/>
            <person name="Durand T."/>
        </authorList>
    </citation>
    <scope>NUCLEOTIDE SEQUENCE [LARGE SCALE GENOMIC DNA]</scope>
    <source>
        <strain evidence="2">HA-2024</strain>
        <tissue evidence="2">Whole body</tissue>
    </source>
</reference>
<evidence type="ECO:0000313" key="2">
    <source>
        <dbReference type="EMBL" id="KAL1379630.1"/>
    </source>
</evidence>
<evidence type="ECO:0000313" key="3">
    <source>
        <dbReference type="Proteomes" id="UP001562425"/>
    </source>
</evidence>
<name>A0ABD1CT65_CULPP</name>
<proteinExistence type="predicted"/>
<feature type="region of interest" description="Disordered" evidence="1">
    <location>
        <begin position="418"/>
        <end position="442"/>
    </location>
</feature>
<accession>A0ABD1CT65</accession>
<dbReference type="AlphaFoldDB" id="A0ABD1CT65"/>
<sequence length="442" mass="50317">MDTSEAASEPDCSVIDAVSQLESNVNQLVTACRELTKDLETFTEDQKFRPAGAAGWWLHRFREAKKEFEQYVEEYEPLDEDNLGGEWEVTTMRRLQDMAEEILEKIGLVCGQMEQYVDAAGEEDDEEGDDGMSGDVESDAISSSDEEDYEEEVKLPVREDCNLKDFAASIDSWQPQFNQTKEAYAAYASKLKIFADKHGGGQQLEDVVQNLLENDAKMHQMMDQLCEEIELLKERFDSIYEKLAAVDGAVSEIEALFDDEDYEGGKTVQIFLLQTMDTSEASAVADLLELLPLIAEVNRNILLYDDLCTALNGLLEHWHQVDDVRDWKFTDVEASVELCQDQCRTTKEVYDTYVSKVNIFADKHGGQNWEILLKETEKTSEGMAKMCERMEEITEGINSIGERVAAFGAVVFEHGEDFEDETWSDDEDYEAERDQPKRQRGQ</sequence>
<dbReference type="Proteomes" id="UP001562425">
    <property type="component" value="Unassembled WGS sequence"/>
</dbReference>
<feature type="compositionally biased region" description="Basic and acidic residues" evidence="1">
    <location>
        <begin position="432"/>
        <end position="442"/>
    </location>
</feature>
<protein>
    <submittedName>
        <fullName evidence="2">Uncharacterized protein</fullName>
    </submittedName>
</protein>
<dbReference type="EMBL" id="JBEHCU010009586">
    <property type="protein sequence ID" value="KAL1379630.1"/>
    <property type="molecule type" value="Genomic_DNA"/>
</dbReference>
<comment type="caution">
    <text evidence="2">The sequence shown here is derived from an EMBL/GenBank/DDBJ whole genome shotgun (WGS) entry which is preliminary data.</text>
</comment>
<gene>
    <name evidence="2" type="ORF">pipiens_014762</name>
</gene>
<organism evidence="2 3">
    <name type="scientific">Culex pipiens pipiens</name>
    <name type="common">Northern house mosquito</name>
    <dbReference type="NCBI Taxonomy" id="38569"/>
    <lineage>
        <taxon>Eukaryota</taxon>
        <taxon>Metazoa</taxon>
        <taxon>Ecdysozoa</taxon>
        <taxon>Arthropoda</taxon>
        <taxon>Hexapoda</taxon>
        <taxon>Insecta</taxon>
        <taxon>Pterygota</taxon>
        <taxon>Neoptera</taxon>
        <taxon>Endopterygota</taxon>
        <taxon>Diptera</taxon>
        <taxon>Nematocera</taxon>
        <taxon>Culicoidea</taxon>
        <taxon>Culicidae</taxon>
        <taxon>Culicinae</taxon>
        <taxon>Culicini</taxon>
        <taxon>Culex</taxon>
        <taxon>Culex</taxon>
    </lineage>
</organism>
<feature type="compositionally biased region" description="Acidic residues" evidence="1">
    <location>
        <begin position="418"/>
        <end position="431"/>
    </location>
</feature>
<feature type="compositionally biased region" description="Acidic residues" evidence="1">
    <location>
        <begin position="120"/>
        <end position="151"/>
    </location>
</feature>
<keyword evidence="3" id="KW-1185">Reference proteome</keyword>
<feature type="region of interest" description="Disordered" evidence="1">
    <location>
        <begin position="120"/>
        <end position="152"/>
    </location>
</feature>
<evidence type="ECO:0000256" key="1">
    <source>
        <dbReference type="SAM" id="MobiDB-lite"/>
    </source>
</evidence>